<evidence type="ECO:0000313" key="1">
    <source>
        <dbReference type="EMBL" id="ANY90058.1"/>
    </source>
</evidence>
<organism evidence="1">
    <name type="scientific">Pseudomonas putida</name>
    <name type="common">Arthrobacter siderocapsulatus</name>
    <dbReference type="NCBI Taxonomy" id="303"/>
    <lineage>
        <taxon>Bacteria</taxon>
        <taxon>Pseudomonadati</taxon>
        <taxon>Pseudomonadota</taxon>
        <taxon>Gammaproteobacteria</taxon>
        <taxon>Pseudomonadales</taxon>
        <taxon>Pseudomonadaceae</taxon>
        <taxon>Pseudomonas</taxon>
    </lineage>
</organism>
<accession>A0A1B2FCX4</accession>
<evidence type="ECO:0008006" key="2">
    <source>
        <dbReference type="Google" id="ProtNLM"/>
    </source>
</evidence>
<proteinExistence type="predicted"/>
<dbReference type="AlphaFoldDB" id="A0A1B2FCX4"/>
<dbReference type="PANTHER" id="PTHR33408:SF2">
    <property type="entry name" value="TRANSPOSASE DDE DOMAIN-CONTAINING PROTEIN"/>
    <property type="match status" value="1"/>
</dbReference>
<sequence length="141" mass="16082">MPAHIEVMWLINRLKPDFKTIADFHKNNKAAFVATCRAFVQFCRTAGLIAGDLVAIDGSKFQAVACARRHLNLTAYVFLGHLHLACRILPSLANCTMAKRICFCNLLIFKRFFLGENWHSTCKVSLTCCQETWRSPFEQQE</sequence>
<dbReference type="PANTHER" id="PTHR33408">
    <property type="entry name" value="TRANSPOSASE"/>
    <property type="match status" value="1"/>
</dbReference>
<protein>
    <recommendedName>
        <fullName evidence="2">Transposase</fullName>
    </recommendedName>
</protein>
<name>A0A1B2FCX4_PSEPU</name>
<dbReference type="EMBL" id="CP016634">
    <property type="protein sequence ID" value="ANY90058.1"/>
    <property type="molecule type" value="Genomic_DNA"/>
</dbReference>
<reference evidence="1" key="1">
    <citation type="submission" date="2016-07" db="EMBL/GenBank/DDBJ databases">
        <title>New class B carbapenemase carried by novel plasmid in Pseudomonas putida enviromental strain in eastern Amazonia.</title>
        <authorList>
            <person name="Souza C.O."/>
            <person name="Lima K.V."/>
            <person name="Brasiliense D.M."/>
            <person name="Perez-Chaparro P.J."/>
            <person name="Mamizuka E.M."/>
            <person name="Lima M.O."/>
            <person name="Lima L.N."/>
            <person name="McCulloch J.A."/>
        </authorList>
    </citation>
    <scope>NUCLEOTIDE SEQUENCE [LARGE SCALE GENOMIC DNA]</scope>
    <source>
        <strain evidence="1">IEC33019</strain>
    </source>
</reference>
<gene>
    <name evidence="1" type="ORF">IEC33019_4558</name>
</gene>